<keyword evidence="2" id="KW-1185">Reference proteome</keyword>
<evidence type="ECO:0008006" key="3">
    <source>
        <dbReference type="Google" id="ProtNLM"/>
    </source>
</evidence>
<name>A0A8H4VIS2_9AGAR</name>
<dbReference type="GO" id="GO:0016705">
    <property type="term" value="F:oxidoreductase activity, acting on paired donors, with incorporation or reduction of molecular oxygen"/>
    <property type="evidence" value="ECO:0007669"/>
    <property type="project" value="InterPro"/>
</dbReference>
<sequence>MHCDWALSLLPYGCPWRDSRRLFTQNFHPSRVEIYHAIQTKFPQSMLPRLLDNPEDFLTTARYALSGIALSVSYGIPIQREDDPYIVSEIPRVPD</sequence>
<gene>
    <name evidence="1" type="ORF">D9613_012937</name>
</gene>
<dbReference type="InterPro" id="IPR036396">
    <property type="entry name" value="Cyt_P450_sf"/>
</dbReference>
<proteinExistence type="predicted"/>
<dbReference type="AlphaFoldDB" id="A0A8H4VIS2"/>
<comment type="caution">
    <text evidence="1">The sequence shown here is derived from an EMBL/GenBank/DDBJ whole genome shotgun (WGS) entry which is preliminary data.</text>
</comment>
<dbReference type="Proteomes" id="UP000521872">
    <property type="component" value="Unassembled WGS sequence"/>
</dbReference>
<dbReference type="GO" id="GO:0020037">
    <property type="term" value="F:heme binding"/>
    <property type="evidence" value="ECO:0007669"/>
    <property type="project" value="InterPro"/>
</dbReference>
<reference evidence="1 2" key="1">
    <citation type="submission" date="2019-12" db="EMBL/GenBank/DDBJ databases">
        <authorList>
            <person name="Floudas D."/>
            <person name="Bentzer J."/>
            <person name="Ahren D."/>
            <person name="Johansson T."/>
            <person name="Persson P."/>
            <person name="Tunlid A."/>
        </authorList>
    </citation>
    <scope>NUCLEOTIDE SEQUENCE [LARGE SCALE GENOMIC DNA]</scope>
    <source>
        <strain evidence="1 2">CBS 102.39</strain>
    </source>
</reference>
<evidence type="ECO:0000313" key="2">
    <source>
        <dbReference type="Proteomes" id="UP000521872"/>
    </source>
</evidence>
<accession>A0A8H4VIS2</accession>
<protein>
    <recommendedName>
        <fullName evidence="3">Cytochrome P450</fullName>
    </recommendedName>
</protein>
<dbReference type="SUPFAM" id="SSF48264">
    <property type="entry name" value="Cytochrome P450"/>
    <property type="match status" value="1"/>
</dbReference>
<dbReference type="GO" id="GO:0004497">
    <property type="term" value="F:monooxygenase activity"/>
    <property type="evidence" value="ECO:0007669"/>
    <property type="project" value="InterPro"/>
</dbReference>
<organism evidence="1 2">
    <name type="scientific">Agrocybe pediades</name>
    <dbReference type="NCBI Taxonomy" id="84607"/>
    <lineage>
        <taxon>Eukaryota</taxon>
        <taxon>Fungi</taxon>
        <taxon>Dikarya</taxon>
        <taxon>Basidiomycota</taxon>
        <taxon>Agaricomycotina</taxon>
        <taxon>Agaricomycetes</taxon>
        <taxon>Agaricomycetidae</taxon>
        <taxon>Agaricales</taxon>
        <taxon>Agaricineae</taxon>
        <taxon>Strophariaceae</taxon>
        <taxon>Agrocybe</taxon>
    </lineage>
</organism>
<dbReference type="GO" id="GO:0005506">
    <property type="term" value="F:iron ion binding"/>
    <property type="evidence" value="ECO:0007669"/>
    <property type="project" value="InterPro"/>
</dbReference>
<dbReference type="EMBL" id="JAACJL010000062">
    <property type="protein sequence ID" value="KAF4609434.1"/>
    <property type="molecule type" value="Genomic_DNA"/>
</dbReference>
<evidence type="ECO:0000313" key="1">
    <source>
        <dbReference type="EMBL" id="KAF4609434.1"/>
    </source>
</evidence>